<evidence type="ECO:0000313" key="1">
    <source>
        <dbReference type="EMBL" id="GAU19325.1"/>
    </source>
</evidence>
<sequence>MEPPKHRKNFKPQRRSGIAHQNWNENKDCWFCGSTMVDGAFSFLAVSKEKIQGGREDEEVCEKQMRKK</sequence>
<name>A0A2Z6MT19_TRISU</name>
<proteinExistence type="predicted"/>
<accession>A0A2Z6MT19</accession>
<protein>
    <submittedName>
        <fullName evidence="1">Uncharacterized protein</fullName>
    </submittedName>
</protein>
<dbReference type="EMBL" id="DF973197">
    <property type="protein sequence ID" value="GAU19325.1"/>
    <property type="molecule type" value="Genomic_DNA"/>
</dbReference>
<gene>
    <name evidence="1" type="ORF">TSUD_336110</name>
</gene>
<evidence type="ECO:0000313" key="2">
    <source>
        <dbReference type="Proteomes" id="UP000242715"/>
    </source>
</evidence>
<dbReference type="Proteomes" id="UP000242715">
    <property type="component" value="Unassembled WGS sequence"/>
</dbReference>
<reference evidence="2" key="1">
    <citation type="journal article" date="2017" name="Front. Plant Sci.">
        <title>Climate Clever Clovers: New Paradigm to Reduce the Environmental Footprint of Ruminants by Breeding Low Methanogenic Forages Utilizing Haplotype Variation.</title>
        <authorList>
            <person name="Kaur P."/>
            <person name="Appels R."/>
            <person name="Bayer P.E."/>
            <person name="Keeble-Gagnere G."/>
            <person name="Wang J."/>
            <person name="Hirakawa H."/>
            <person name="Shirasawa K."/>
            <person name="Vercoe P."/>
            <person name="Stefanova K."/>
            <person name="Durmic Z."/>
            <person name="Nichols P."/>
            <person name="Revell C."/>
            <person name="Isobe S.N."/>
            <person name="Edwards D."/>
            <person name="Erskine W."/>
        </authorList>
    </citation>
    <scope>NUCLEOTIDE SEQUENCE [LARGE SCALE GENOMIC DNA]</scope>
    <source>
        <strain evidence="2">cv. Daliak</strain>
    </source>
</reference>
<organism evidence="1 2">
    <name type="scientific">Trifolium subterraneum</name>
    <name type="common">Subterranean clover</name>
    <dbReference type="NCBI Taxonomy" id="3900"/>
    <lineage>
        <taxon>Eukaryota</taxon>
        <taxon>Viridiplantae</taxon>
        <taxon>Streptophyta</taxon>
        <taxon>Embryophyta</taxon>
        <taxon>Tracheophyta</taxon>
        <taxon>Spermatophyta</taxon>
        <taxon>Magnoliopsida</taxon>
        <taxon>eudicotyledons</taxon>
        <taxon>Gunneridae</taxon>
        <taxon>Pentapetalae</taxon>
        <taxon>rosids</taxon>
        <taxon>fabids</taxon>
        <taxon>Fabales</taxon>
        <taxon>Fabaceae</taxon>
        <taxon>Papilionoideae</taxon>
        <taxon>50 kb inversion clade</taxon>
        <taxon>NPAAA clade</taxon>
        <taxon>Hologalegina</taxon>
        <taxon>IRL clade</taxon>
        <taxon>Trifolieae</taxon>
        <taxon>Trifolium</taxon>
    </lineage>
</organism>
<keyword evidence="2" id="KW-1185">Reference proteome</keyword>
<dbReference type="AlphaFoldDB" id="A0A2Z6MT19"/>